<dbReference type="EMBL" id="CM045761">
    <property type="protein sequence ID" value="KAI8012985.1"/>
    <property type="molecule type" value="Genomic_DNA"/>
</dbReference>
<keyword evidence="2" id="KW-1185">Reference proteome</keyword>
<sequence length="279" mass="32999">MTQVEFERKEELKHLKKKEMREKLRKIRDTAGIDENWVCLLDEDDLEKEFDPEKHDRKMKEAFNDDYYDVDDADPEFGTDRDEDGDEFKKPDFDKEDELLGLPKGWDESVSGDGFLAARERNLKRRAENEVGDLKTRFKYRDVGAKQYGLTTEEILMLDKKELNHYVSLKKLAPYREKEWKVRRNQVLNQKQRNKLLLQGKILNDKKIGKNLKIDDKKSTTVAVYKEKEKAQVKESNGDMSNLSRRSKRRHRQAELKLSTSRLMAYGKIPSKSKSKKKH</sequence>
<accession>A0ACC0HI74</accession>
<evidence type="ECO:0000313" key="1">
    <source>
        <dbReference type="EMBL" id="KAI8012985.1"/>
    </source>
</evidence>
<gene>
    <name evidence="1" type="ORF">LOK49_LG05G02385</name>
</gene>
<dbReference type="Proteomes" id="UP001060215">
    <property type="component" value="Chromosome 4"/>
</dbReference>
<comment type="caution">
    <text evidence="1">The sequence shown here is derived from an EMBL/GenBank/DDBJ whole genome shotgun (WGS) entry which is preliminary data.</text>
</comment>
<reference evidence="1 2" key="1">
    <citation type="journal article" date="2022" name="Plant J.">
        <title>Chromosome-level genome of Camellia lanceoleosa provides a valuable resource for understanding genome evolution and self-incompatibility.</title>
        <authorList>
            <person name="Gong W."/>
            <person name="Xiao S."/>
            <person name="Wang L."/>
            <person name="Liao Z."/>
            <person name="Chang Y."/>
            <person name="Mo W."/>
            <person name="Hu G."/>
            <person name="Li W."/>
            <person name="Zhao G."/>
            <person name="Zhu H."/>
            <person name="Hu X."/>
            <person name="Ji K."/>
            <person name="Xiang X."/>
            <person name="Song Q."/>
            <person name="Yuan D."/>
            <person name="Jin S."/>
            <person name="Zhang L."/>
        </authorList>
    </citation>
    <scope>NUCLEOTIDE SEQUENCE [LARGE SCALE GENOMIC DNA]</scope>
    <source>
        <strain evidence="1">SQ_2022a</strain>
    </source>
</reference>
<evidence type="ECO:0000313" key="2">
    <source>
        <dbReference type="Proteomes" id="UP001060215"/>
    </source>
</evidence>
<proteinExistence type="predicted"/>
<protein>
    <submittedName>
        <fullName evidence="1">Uncharacterized protein</fullName>
    </submittedName>
</protein>
<organism evidence="1 2">
    <name type="scientific">Camellia lanceoleosa</name>
    <dbReference type="NCBI Taxonomy" id="1840588"/>
    <lineage>
        <taxon>Eukaryota</taxon>
        <taxon>Viridiplantae</taxon>
        <taxon>Streptophyta</taxon>
        <taxon>Embryophyta</taxon>
        <taxon>Tracheophyta</taxon>
        <taxon>Spermatophyta</taxon>
        <taxon>Magnoliopsida</taxon>
        <taxon>eudicotyledons</taxon>
        <taxon>Gunneridae</taxon>
        <taxon>Pentapetalae</taxon>
        <taxon>asterids</taxon>
        <taxon>Ericales</taxon>
        <taxon>Theaceae</taxon>
        <taxon>Camellia</taxon>
    </lineage>
</organism>
<name>A0ACC0HI74_9ERIC</name>